<dbReference type="EMBL" id="JASAYJ010000011">
    <property type="protein sequence ID" value="MDP8187374.1"/>
    <property type="molecule type" value="Genomic_DNA"/>
</dbReference>
<name>A0AAW8CI96_9PAST</name>
<sequence length="136" mass="16594">MQADYHLAVSDQQLYDFLIENFCREVGVQAVTFGQEFTQKIGKKADQSYRVIVKNYQPNQQFTLEYYTNLGRNIVDYQISPTDNGVCVHYSEEYHTDKFLYKTNYWLIGWIWQWFFLRKKRRLFKQIEQHILQEQK</sequence>
<dbReference type="RefSeq" id="WP_211598016.1">
    <property type="nucleotide sequence ID" value="NZ_JAGRQI010000011.1"/>
</dbReference>
<proteinExistence type="predicted"/>
<gene>
    <name evidence="1" type="ORF">QJU78_06275</name>
</gene>
<dbReference type="InterPro" id="IPR021701">
    <property type="entry name" value="DUF3284"/>
</dbReference>
<dbReference type="AlphaFoldDB" id="A0AAW8CI96"/>
<organism evidence="1 2">
    <name type="scientific">Pasteurella atlantica</name>
    <dbReference type="NCBI Taxonomy" id="2827233"/>
    <lineage>
        <taxon>Bacteria</taxon>
        <taxon>Pseudomonadati</taxon>
        <taxon>Pseudomonadota</taxon>
        <taxon>Gammaproteobacteria</taxon>
        <taxon>Pasteurellales</taxon>
        <taxon>Pasteurellaceae</taxon>
        <taxon>Pasteurella</taxon>
    </lineage>
</organism>
<comment type="caution">
    <text evidence="1">The sequence shown here is derived from an EMBL/GenBank/DDBJ whole genome shotgun (WGS) entry which is preliminary data.</text>
</comment>
<evidence type="ECO:0000313" key="2">
    <source>
        <dbReference type="Proteomes" id="UP001230466"/>
    </source>
</evidence>
<reference evidence="1" key="1">
    <citation type="journal article" date="2023" name="Front. Microbiol.">
        <title>Phylogeography and host specificity of Pasteurellaceae pathogenic to sea-farmed fish in the north-east Atlantic.</title>
        <authorList>
            <person name="Gulla S."/>
            <person name="Colquhoun D.J."/>
            <person name="Olsen A.B."/>
            <person name="Spilsberg B."/>
            <person name="Lagesen K."/>
            <person name="Aakesson C.P."/>
            <person name="Strom S."/>
            <person name="Manji F."/>
            <person name="Birkbeck T.H."/>
            <person name="Nilsen H.K."/>
        </authorList>
    </citation>
    <scope>NUCLEOTIDE SEQUENCE</scope>
    <source>
        <strain evidence="1">VIB1234</strain>
    </source>
</reference>
<dbReference type="Proteomes" id="UP001230466">
    <property type="component" value="Unassembled WGS sequence"/>
</dbReference>
<evidence type="ECO:0000313" key="1">
    <source>
        <dbReference type="EMBL" id="MDP8187374.1"/>
    </source>
</evidence>
<dbReference type="Pfam" id="PF11687">
    <property type="entry name" value="DUF3284"/>
    <property type="match status" value="1"/>
</dbReference>
<accession>A0AAW8CI96</accession>
<protein>
    <submittedName>
        <fullName evidence="1">DUF3284 domain-containing protein</fullName>
    </submittedName>
</protein>